<feature type="domain" description="ComEC/Rec2-related protein" evidence="8">
    <location>
        <begin position="209"/>
        <end position="480"/>
    </location>
</feature>
<organism evidence="10 11">
    <name type="scientific">Agaribacter flavus</name>
    <dbReference type="NCBI Taxonomy" id="1902781"/>
    <lineage>
        <taxon>Bacteria</taxon>
        <taxon>Pseudomonadati</taxon>
        <taxon>Pseudomonadota</taxon>
        <taxon>Gammaproteobacteria</taxon>
        <taxon>Alteromonadales</taxon>
        <taxon>Alteromonadaceae</taxon>
        <taxon>Agaribacter</taxon>
    </lineage>
</organism>
<evidence type="ECO:0000256" key="4">
    <source>
        <dbReference type="ARBA" id="ARBA00022989"/>
    </source>
</evidence>
<dbReference type="NCBIfam" id="TIGR00361">
    <property type="entry name" value="ComEC_Rec2"/>
    <property type="match status" value="1"/>
</dbReference>
<dbReference type="InterPro" id="IPR052159">
    <property type="entry name" value="Competence_DNA_uptake"/>
</dbReference>
<name>A0ABV7FJ08_9ALTE</name>
<feature type="transmembrane region" description="Helical" evidence="6">
    <location>
        <begin position="46"/>
        <end position="68"/>
    </location>
</feature>
<feature type="transmembrane region" description="Helical" evidence="6">
    <location>
        <begin position="319"/>
        <end position="336"/>
    </location>
</feature>
<evidence type="ECO:0000256" key="5">
    <source>
        <dbReference type="ARBA" id="ARBA00023136"/>
    </source>
</evidence>
<evidence type="ECO:0000313" key="10">
    <source>
        <dbReference type="EMBL" id="MFC3120269.1"/>
    </source>
</evidence>
<feature type="transmembrane region" description="Helical" evidence="6">
    <location>
        <begin position="371"/>
        <end position="392"/>
    </location>
</feature>
<accession>A0ABV7FJ08</accession>
<comment type="subcellular location">
    <subcellularLocation>
        <location evidence="1">Cell membrane</location>
        <topology evidence="1">Multi-pass membrane protein</topology>
    </subcellularLocation>
</comment>
<feature type="transmembrane region" description="Helical" evidence="6">
    <location>
        <begin position="459"/>
        <end position="479"/>
    </location>
</feature>
<comment type="caution">
    <text evidence="10">The sequence shown here is derived from an EMBL/GenBank/DDBJ whole genome shotgun (WGS) entry which is preliminary data.</text>
</comment>
<evidence type="ECO:0000259" key="8">
    <source>
        <dbReference type="Pfam" id="PF03772"/>
    </source>
</evidence>
<evidence type="ECO:0000256" key="3">
    <source>
        <dbReference type="ARBA" id="ARBA00022692"/>
    </source>
</evidence>
<proteinExistence type="predicted"/>
<dbReference type="PANTHER" id="PTHR30619:SF1">
    <property type="entry name" value="RECOMBINATION PROTEIN 2"/>
    <property type="match status" value="1"/>
</dbReference>
<feature type="transmembrane region" description="Helical" evidence="6">
    <location>
        <begin position="295"/>
        <end position="312"/>
    </location>
</feature>
<evidence type="ECO:0000259" key="9">
    <source>
        <dbReference type="Pfam" id="PF13567"/>
    </source>
</evidence>
<dbReference type="PANTHER" id="PTHR30619">
    <property type="entry name" value="DNA INTERNALIZATION/COMPETENCE PROTEIN COMEC/REC2"/>
    <property type="match status" value="1"/>
</dbReference>
<gene>
    <name evidence="10" type="ORF">ACFOHL_01380</name>
</gene>
<feature type="transmembrane region" description="Helical" evidence="6">
    <location>
        <begin position="404"/>
        <end position="426"/>
    </location>
</feature>
<dbReference type="InterPro" id="IPR004477">
    <property type="entry name" value="ComEC_N"/>
</dbReference>
<dbReference type="CDD" id="cd07731">
    <property type="entry name" value="ComA-like_MBL-fold"/>
    <property type="match status" value="1"/>
</dbReference>
<dbReference type="Pfam" id="PF13567">
    <property type="entry name" value="DUF4131"/>
    <property type="match status" value="1"/>
</dbReference>
<feature type="transmembrane region" description="Helical" evidence="6">
    <location>
        <begin position="433"/>
        <end position="453"/>
    </location>
</feature>
<keyword evidence="4 6" id="KW-1133">Transmembrane helix</keyword>
<keyword evidence="11" id="KW-1185">Reference proteome</keyword>
<feature type="transmembrane region" description="Helical" evidence="6">
    <location>
        <begin position="272"/>
        <end position="289"/>
    </location>
</feature>
<evidence type="ECO:0000256" key="2">
    <source>
        <dbReference type="ARBA" id="ARBA00022475"/>
    </source>
</evidence>
<evidence type="ECO:0000313" key="11">
    <source>
        <dbReference type="Proteomes" id="UP001595478"/>
    </source>
</evidence>
<feature type="transmembrane region" description="Helical" evidence="6">
    <location>
        <begin position="342"/>
        <end position="359"/>
    </location>
</feature>
<dbReference type="Proteomes" id="UP001595478">
    <property type="component" value="Unassembled WGS sequence"/>
</dbReference>
<dbReference type="InterPro" id="IPR036866">
    <property type="entry name" value="RibonucZ/Hydroxyglut_hydro"/>
</dbReference>
<dbReference type="Pfam" id="PF00753">
    <property type="entry name" value="Lactamase_B"/>
    <property type="match status" value="1"/>
</dbReference>
<dbReference type="NCBIfam" id="TIGR00360">
    <property type="entry name" value="ComEC_N-term"/>
    <property type="match status" value="1"/>
</dbReference>
<dbReference type="Gene3D" id="3.60.15.10">
    <property type="entry name" value="Ribonuclease Z/Hydroxyacylglutathione hydrolase-like"/>
    <property type="match status" value="1"/>
</dbReference>
<keyword evidence="5 6" id="KW-0472">Membrane</keyword>
<dbReference type="EMBL" id="JBHRSW010000004">
    <property type="protein sequence ID" value="MFC3120269.1"/>
    <property type="molecule type" value="Genomic_DNA"/>
</dbReference>
<keyword evidence="3 6" id="KW-0812">Transmembrane</keyword>
<dbReference type="SUPFAM" id="SSF56281">
    <property type="entry name" value="Metallo-hydrolase/oxidoreductase"/>
    <property type="match status" value="1"/>
</dbReference>
<dbReference type="Pfam" id="PF03772">
    <property type="entry name" value="Competence"/>
    <property type="match status" value="1"/>
</dbReference>
<evidence type="ECO:0000256" key="6">
    <source>
        <dbReference type="SAM" id="Phobius"/>
    </source>
</evidence>
<protein>
    <submittedName>
        <fullName evidence="10">DNA internalization-related competence protein ComEC/Rec2</fullName>
    </submittedName>
</protein>
<evidence type="ECO:0000259" key="7">
    <source>
        <dbReference type="Pfam" id="PF00753"/>
    </source>
</evidence>
<feature type="domain" description="Metallo-beta-lactamase" evidence="7">
    <location>
        <begin position="521"/>
        <end position="704"/>
    </location>
</feature>
<dbReference type="InterPro" id="IPR004797">
    <property type="entry name" value="Competence_ComEC/Rec2"/>
</dbReference>
<dbReference type="InterPro" id="IPR025405">
    <property type="entry name" value="DUF4131"/>
</dbReference>
<feature type="domain" description="DUF4131" evidence="9">
    <location>
        <begin position="18"/>
        <end position="172"/>
    </location>
</feature>
<sequence length="767" mass="86436">MIAFIAIFFTSALWPTLPHFSLSIIAIVFAIPCLFGRYANTYPNVSTILAGALLGFIWSNLSAGWYLYGQLSAAQLHQQVLVEANVASIIEDESETDQINFLLKVSQYGVERYRIYKPKILVSWFKPDFSLQQGDKVRLFIAIKDTSGKANPYTFNRQQWLASKNIVATGRVIVSPSNRILHACPSLRQTLVNRLFDLDLFHKAWIAALAMGYRNQLSQQDWQLLQSTGTAHLFSISGMHLALFALYAVWIGKPLLGGLYAAFNVHNRSMVWANRCLVVLACFVYAWIAGMAVPVIRALITVIVLSVFSIAGSNWPSRMIFTVLVFIFCLLFPYSILGLSFWFSFLAVLLILLFIWRFPSSDLSSWKAKMWLMIKLQCFLSVATLPIVLYAFGSISLSAVAANLILVPFVSLILLPANLFMLLLLTLHVQIDWYFTFVDFLMQMVLVVLHYFHAKLPSYPVELVISLPSVLLIMVALLIMSLPRLLAKKRIMAGTAILLLIALTHANRSDEDKIVFQVFDVGHGNASLLFAKDFSALFDTGAGKPNQFSLFDQIIFKYLQANNITQLTHLFISHFDQDHAGGVYAARRAIPIDNFHAPSNTCVKGSEWRHTYLRQKQNMTISIQALWPRQITNGETNNQSCVLYIQTPFANLLLPGDIEKQAEQALLASGRLDGLSVDILIAPHHGSRSSSSQAFVEKIRPKYVLITTAKNNQWEHPHPDVVARYRSVGAELVHIGEQGAVTFDLTKPQIKVTSYRKHLYNRWYFKS</sequence>
<dbReference type="InterPro" id="IPR035681">
    <property type="entry name" value="ComA-like_MBL"/>
</dbReference>
<reference evidence="11" key="1">
    <citation type="journal article" date="2019" name="Int. J. Syst. Evol. Microbiol.">
        <title>The Global Catalogue of Microorganisms (GCM) 10K type strain sequencing project: providing services to taxonomists for standard genome sequencing and annotation.</title>
        <authorList>
            <consortium name="The Broad Institute Genomics Platform"/>
            <consortium name="The Broad Institute Genome Sequencing Center for Infectious Disease"/>
            <person name="Wu L."/>
            <person name="Ma J."/>
        </authorList>
    </citation>
    <scope>NUCLEOTIDE SEQUENCE [LARGE SCALE GENOMIC DNA]</scope>
    <source>
        <strain evidence="11">KCTC 52473</strain>
    </source>
</reference>
<dbReference type="RefSeq" id="WP_376918409.1">
    <property type="nucleotide sequence ID" value="NZ_JBHRSW010000004.1"/>
</dbReference>
<keyword evidence="2" id="KW-1003">Cell membrane</keyword>
<evidence type="ECO:0000256" key="1">
    <source>
        <dbReference type="ARBA" id="ARBA00004651"/>
    </source>
</evidence>
<dbReference type="InterPro" id="IPR001279">
    <property type="entry name" value="Metallo-B-lactamas"/>
</dbReference>